<accession>A0A9D2S0C0</accession>
<protein>
    <submittedName>
        <fullName evidence="1">VanW family protein</fullName>
    </submittedName>
</protein>
<name>A0A9D2S0C0_9FIRM</name>
<dbReference type="PANTHER" id="PTHR35788">
    <property type="entry name" value="EXPORTED PROTEIN-RELATED"/>
    <property type="match status" value="1"/>
</dbReference>
<dbReference type="Proteomes" id="UP000824209">
    <property type="component" value="Unassembled WGS sequence"/>
</dbReference>
<dbReference type="InterPro" id="IPR052913">
    <property type="entry name" value="Glycopeptide_resist_protein"/>
</dbReference>
<organism evidence="1 2">
    <name type="scientific">Candidatus Ruthenibacterium avium</name>
    <dbReference type="NCBI Taxonomy" id="2838751"/>
    <lineage>
        <taxon>Bacteria</taxon>
        <taxon>Bacillati</taxon>
        <taxon>Bacillota</taxon>
        <taxon>Clostridia</taxon>
        <taxon>Eubacteriales</taxon>
        <taxon>Oscillospiraceae</taxon>
        <taxon>Ruthenibacterium</taxon>
    </lineage>
</organism>
<dbReference type="InterPro" id="IPR007391">
    <property type="entry name" value="Vancomycin_resist_VanW"/>
</dbReference>
<dbReference type="AlphaFoldDB" id="A0A9D2S0C0"/>
<dbReference type="Pfam" id="PF04294">
    <property type="entry name" value="VanW"/>
    <property type="match status" value="1"/>
</dbReference>
<evidence type="ECO:0000313" key="1">
    <source>
        <dbReference type="EMBL" id="HJB39347.1"/>
    </source>
</evidence>
<reference evidence="1" key="1">
    <citation type="journal article" date="2021" name="PeerJ">
        <title>Extensive microbial diversity within the chicken gut microbiome revealed by metagenomics and culture.</title>
        <authorList>
            <person name="Gilroy R."/>
            <person name="Ravi A."/>
            <person name="Getino M."/>
            <person name="Pursley I."/>
            <person name="Horton D.L."/>
            <person name="Alikhan N.F."/>
            <person name="Baker D."/>
            <person name="Gharbi K."/>
            <person name="Hall N."/>
            <person name="Watson M."/>
            <person name="Adriaenssens E.M."/>
            <person name="Foster-Nyarko E."/>
            <person name="Jarju S."/>
            <person name="Secka A."/>
            <person name="Antonio M."/>
            <person name="Oren A."/>
            <person name="Chaudhuri R.R."/>
            <person name="La Ragione R."/>
            <person name="Hildebrand F."/>
            <person name="Pallen M.J."/>
        </authorList>
    </citation>
    <scope>NUCLEOTIDE SEQUENCE</scope>
    <source>
        <strain evidence="1">ChiBcec8-14828</strain>
    </source>
</reference>
<dbReference type="PANTHER" id="PTHR35788:SF1">
    <property type="entry name" value="EXPORTED PROTEIN"/>
    <property type="match status" value="1"/>
</dbReference>
<sequence length="276" mass="31612">MPVRQRKHFCELSPLCYEISWKKEICKRHMKNFFSRDRIAKGIDKTPLPCVAFEKTSYLIKKGKDIDPVLQHNKAKNIALAAAKLNGLLIHPGEVFSFWGTIGSVTKRKGYLDGRVLQGGKLIAGIGGGLCNLANTLHVMVLHTPLTVTEFHKHSDALAPDEGKRVPFSSGTSVGYNQLDYRFRNDTDQTVQLLASCENEYLHMELRCEHPFDECYEIFEEGHHFEKQGDSYYRISKIYRRVTSRETGEHLRDELLLDNRSKVMYDPALIPSDQLR</sequence>
<evidence type="ECO:0000313" key="2">
    <source>
        <dbReference type="Proteomes" id="UP000824209"/>
    </source>
</evidence>
<proteinExistence type="predicted"/>
<gene>
    <name evidence="1" type="ORF">H9943_03005</name>
</gene>
<dbReference type="EMBL" id="DWYA01000029">
    <property type="protein sequence ID" value="HJB39347.1"/>
    <property type="molecule type" value="Genomic_DNA"/>
</dbReference>
<comment type="caution">
    <text evidence="1">The sequence shown here is derived from an EMBL/GenBank/DDBJ whole genome shotgun (WGS) entry which is preliminary data.</text>
</comment>
<reference evidence="1" key="2">
    <citation type="submission" date="2021-04" db="EMBL/GenBank/DDBJ databases">
        <authorList>
            <person name="Gilroy R."/>
        </authorList>
    </citation>
    <scope>NUCLEOTIDE SEQUENCE</scope>
    <source>
        <strain evidence="1">ChiBcec8-14828</strain>
    </source>
</reference>